<dbReference type="AlphaFoldDB" id="A0A126V1A5"/>
<dbReference type="KEGG" id="hat:RC74_13100"/>
<keyword evidence="3" id="KW-1185">Reference proteome</keyword>
<organism evidence="2 3">
    <name type="scientific">Falsihalocynthiibacter arcticus</name>
    <dbReference type="NCBI Taxonomy" id="1579316"/>
    <lineage>
        <taxon>Bacteria</taxon>
        <taxon>Pseudomonadati</taxon>
        <taxon>Pseudomonadota</taxon>
        <taxon>Alphaproteobacteria</taxon>
        <taxon>Rhodobacterales</taxon>
        <taxon>Roseobacteraceae</taxon>
        <taxon>Falsihalocynthiibacter</taxon>
    </lineage>
</organism>
<dbReference type="PANTHER" id="PTHR36842">
    <property type="entry name" value="PROTEIN TOLB HOMOLOG"/>
    <property type="match status" value="1"/>
</dbReference>
<dbReference type="InterPro" id="IPR011659">
    <property type="entry name" value="WD40"/>
</dbReference>
<dbReference type="OrthoDB" id="9812921at2"/>
<evidence type="ECO:0000256" key="1">
    <source>
        <dbReference type="ARBA" id="ARBA00009820"/>
    </source>
</evidence>
<evidence type="ECO:0000313" key="2">
    <source>
        <dbReference type="EMBL" id="AML52084.1"/>
    </source>
</evidence>
<sequence length="273" mass="30147">MKSEIVIYNLATGSEEVILLLDQHLEAPNWTPDNAALIVNGEGRLYRVDLSAPALATIETGFATQINNDHGVSPDGTTLVMSDSTEEGRSVIYTLPTKGGTPTRITPLAPSYWHGWSPDGATLAYTAKRGDTFEIYTCPVHGGEERQVTFGFDHCDGPDYSADGAWIWFNGERDASVSLWRVRPDGRDLECMVADDRVNWFPHPSPDGKYVLYLAYESGTQGHPSERRVELRLVSAEGGRPQVLLELYGGQGTINVPCWAPDSQRFAFVRYHA</sequence>
<comment type="similarity">
    <text evidence="1">Belongs to the TolB family.</text>
</comment>
<dbReference type="Proteomes" id="UP000070371">
    <property type="component" value="Chromosome"/>
</dbReference>
<evidence type="ECO:0000313" key="3">
    <source>
        <dbReference type="Proteomes" id="UP000070371"/>
    </source>
</evidence>
<protein>
    <recommendedName>
        <fullName evidence="4">Transporter</fullName>
    </recommendedName>
</protein>
<dbReference type="Pfam" id="PF07676">
    <property type="entry name" value="PD40"/>
    <property type="match status" value="2"/>
</dbReference>
<evidence type="ECO:0008006" key="4">
    <source>
        <dbReference type="Google" id="ProtNLM"/>
    </source>
</evidence>
<name>A0A126V1A5_9RHOB</name>
<accession>A0A126V1A5</accession>
<proteinExistence type="inferred from homology"/>
<dbReference type="PANTHER" id="PTHR36842:SF1">
    <property type="entry name" value="PROTEIN TOLB"/>
    <property type="match status" value="1"/>
</dbReference>
<gene>
    <name evidence="2" type="ORF">RC74_13100</name>
</gene>
<dbReference type="InterPro" id="IPR011042">
    <property type="entry name" value="6-blade_b-propeller_TolB-like"/>
</dbReference>
<dbReference type="Gene3D" id="2.120.10.30">
    <property type="entry name" value="TolB, C-terminal domain"/>
    <property type="match status" value="1"/>
</dbReference>
<dbReference type="EMBL" id="CP014327">
    <property type="protein sequence ID" value="AML52084.1"/>
    <property type="molecule type" value="Genomic_DNA"/>
</dbReference>
<dbReference type="STRING" id="1579316.RC74_13100"/>
<reference evidence="2 3" key="1">
    <citation type="submission" date="2016-02" db="EMBL/GenBank/DDBJ databases">
        <title>Complete genome sequence of Halocynthiibacter arcticus PAMC 20958t from arctic marine sediment.</title>
        <authorList>
            <person name="Lee Y.M."/>
            <person name="Baek K."/>
            <person name="Lee H.K."/>
            <person name="Shin S.C."/>
        </authorList>
    </citation>
    <scope>NUCLEOTIDE SEQUENCE [LARGE SCALE GENOMIC DNA]</scope>
    <source>
        <strain evidence="2">PAMC 20958</strain>
    </source>
</reference>
<dbReference type="SUPFAM" id="SSF82171">
    <property type="entry name" value="DPP6 N-terminal domain-like"/>
    <property type="match status" value="1"/>
</dbReference>
<dbReference type="RefSeq" id="WP_039003849.1">
    <property type="nucleotide sequence ID" value="NZ_CP014327.1"/>
</dbReference>